<dbReference type="GO" id="GO:0030060">
    <property type="term" value="F:L-malate dehydrogenase (NAD+) activity"/>
    <property type="evidence" value="ECO:0007669"/>
    <property type="project" value="UniProtKB-EC"/>
</dbReference>
<name>A0AAU9U1B6_EUPED</name>
<evidence type="ECO:0000259" key="7">
    <source>
        <dbReference type="Pfam" id="PF02866"/>
    </source>
</evidence>
<proteinExistence type="predicted"/>
<dbReference type="Proteomes" id="UP001153954">
    <property type="component" value="Unassembled WGS sequence"/>
</dbReference>
<dbReference type="SUPFAM" id="SSF56327">
    <property type="entry name" value="LDH C-terminal domain-like"/>
    <property type="match status" value="1"/>
</dbReference>
<dbReference type="AlphaFoldDB" id="A0AAU9U1B6"/>
<dbReference type="Pfam" id="PF00056">
    <property type="entry name" value="Ldh_1_N"/>
    <property type="match status" value="1"/>
</dbReference>
<dbReference type="InterPro" id="IPR015955">
    <property type="entry name" value="Lactate_DH/Glyco_Ohase_4_C"/>
</dbReference>
<comment type="caution">
    <text evidence="8">The sequence shown here is derived from an EMBL/GenBank/DDBJ whole genome shotgun (WGS) entry which is preliminary data.</text>
</comment>
<dbReference type="PANTHER" id="PTHR11540">
    <property type="entry name" value="MALATE AND LACTATE DEHYDROGENASE"/>
    <property type="match status" value="1"/>
</dbReference>
<dbReference type="EMBL" id="CAKOGL010000012">
    <property type="protein sequence ID" value="CAH2093085.1"/>
    <property type="molecule type" value="Genomic_DNA"/>
</dbReference>
<dbReference type="InterPro" id="IPR001236">
    <property type="entry name" value="Lactate/malate_DH_N"/>
</dbReference>
<keyword evidence="5" id="KW-0520">NAD</keyword>
<dbReference type="Gene3D" id="3.40.50.720">
    <property type="entry name" value="NAD(P)-binding Rossmann-like Domain"/>
    <property type="match status" value="1"/>
</dbReference>
<dbReference type="Gene3D" id="3.90.110.10">
    <property type="entry name" value="Lactate dehydrogenase/glycoside hydrolase, family 4, C-terminal"/>
    <property type="match status" value="1"/>
</dbReference>
<evidence type="ECO:0000256" key="2">
    <source>
        <dbReference type="ARBA" id="ARBA00016075"/>
    </source>
</evidence>
<accession>A0AAU9U1B6</accession>
<feature type="domain" description="Lactate/malate dehydrogenase N-terminal" evidence="6">
    <location>
        <begin position="131"/>
        <end position="283"/>
    </location>
</feature>
<gene>
    <name evidence="8" type="ORF">EEDITHA_LOCUS8786</name>
</gene>
<evidence type="ECO:0000313" key="8">
    <source>
        <dbReference type="EMBL" id="CAH2093085.1"/>
    </source>
</evidence>
<dbReference type="PANTHER" id="PTHR11540:SF16">
    <property type="entry name" value="MALATE DEHYDROGENASE, MITOCHONDRIAL"/>
    <property type="match status" value="1"/>
</dbReference>
<dbReference type="SUPFAM" id="SSF51735">
    <property type="entry name" value="NAD(P)-binding Rossmann-fold domains"/>
    <property type="match status" value="1"/>
</dbReference>
<dbReference type="GO" id="GO:0006099">
    <property type="term" value="P:tricarboxylic acid cycle"/>
    <property type="evidence" value="ECO:0007669"/>
    <property type="project" value="UniProtKB-KW"/>
</dbReference>
<organism evidence="8 9">
    <name type="scientific">Euphydryas editha</name>
    <name type="common">Edith's checkerspot</name>
    <dbReference type="NCBI Taxonomy" id="104508"/>
    <lineage>
        <taxon>Eukaryota</taxon>
        <taxon>Metazoa</taxon>
        <taxon>Ecdysozoa</taxon>
        <taxon>Arthropoda</taxon>
        <taxon>Hexapoda</taxon>
        <taxon>Insecta</taxon>
        <taxon>Pterygota</taxon>
        <taxon>Neoptera</taxon>
        <taxon>Endopterygota</taxon>
        <taxon>Lepidoptera</taxon>
        <taxon>Glossata</taxon>
        <taxon>Ditrysia</taxon>
        <taxon>Papilionoidea</taxon>
        <taxon>Nymphalidae</taxon>
        <taxon>Nymphalinae</taxon>
        <taxon>Euphydryas</taxon>
    </lineage>
</organism>
<dbReference type="InterPro" id="IPR022383">
    <property type="entry name" value="Lactate/malate_DH_C"/>
</dbReference>
<sequence>MHSLNIFSKSKIVWESGLSFSRLVTNGIGKQIYRGYAKRDDDGCRRACVDIPPDVDPVCPQPCERHKKKKEGILHKIKLKIIEGGTNFGTPFRRLQCKEKVCKEMEVPKAKALPAPAKKVLSLPPPRPGVQVSILGANTNLGQYIALLLKQCSCIKKLRLYEAADTQCTNCSRNLCEVVEDLRHIDTNCVVQAYSYARNELERCLQNSNIVLMLDSACLNMNMSLENRFNYQAPIVKRYADVIAKECPDAFIIVCTSPIDCMVPLIAETLKETGWYNPRKLLGSLAVPEMRASTLAARALCLEPCYVHVPCVGGTEGSSLVPLFSKALEYFDFSEQNTDLMTQTVRRAPITVGRCDGQCIKSAELSEAHALAGLVTKVAWALLCKDIPRVSGFVEIDASEVISPARFIANPVEINGRGIVKSLGIPKMKDLEIRLMDLALNELFVKQEMVQNWFLGINVLLNNNGICSEINLPHLNSHELELMDVAITNIKLCEELAMDWYQEYMEYECEMCEIAAKTNFFSQENYKSIQDCKSETST</sequence>
<evidence type="ECO:0000256" key="5">
    <source>
        <dbReference type="ARBA" id="ARBA00023027"/>
    </source>
</evidence>
<dbReference type="EC" id="1.1.1.37" evidence="1"/>
<evidence type="ECO:0000256" key="3">
    <source>
        <dbReference type="ARBA" id="ARBA00022532"/>
    </source>
</evidence>
<evidence type="ECO:0000259" key="6">
    <source>
        <dbReference type="Pfam" id="PF00056"/>
    </source>
</evidence>
<feature type="domain" description="Lactate/malate dehydrogenase C-terminal" evidence="7">
    <location>
        <begin position="290"/>
        <end position="444"/>
    </location>
</feature>
<keyword evidence="9" id="KW-1185">Reference proteome</keyword>
<evidence type="ECO:0000256" key="1">
    <source>
        <dbReference type="ARBA" id="ARBA00012995"/>
    </source>
</evidence>
<dbReference type="GO" id="GO:0005739">
    <property type="term" value="C:mitochondrion"/>
    <property type="evidence" value="ECO:0007669"/>
    <property type="project" value="TreeGrafter"/>
</dbReference>
<evidence type="ECO:0000313" key="9">
    <source>
        <dbReference type="Proteomes" id="UP001153954"/>
    </source>
</evidence>
<evidence type="ECO:0000256" key="4">
    <source>
        <dbReference type="ARBA" id="ARBA00023002"/>
    </source>
</evidence>
<reference evidence="8" key="1">
    <citation type="submission" date="2022-03" db="EMBL/GenBank/DDBJ databases">
        <authorList>
            <person name="Tunstrom K."/>
        </authorList>
    </citation>
    <scope>NUCLEOTIDE SEQUENCE</scope>
</reference>
<keyword evidence="3" id="KW-0816">Tricarboxylic acid cycle</keyword>
<dbReference type="InterPro" id="IPR036291">
    <property type="entry name" value="NAD(P)-bd_dom_sf"/>
</dbReference>
<protein>
    <recommendedName>
        <fullName evidence="2">Malate dehydrogenase, mitochondrial</fullName>
        <ecNumber evidence="1">1.1.1.37</ecNumber>
    </recommendedName>
</protein>
<dbReference type="Pfam" id="PF02866">
    <property type="entry name" value="Ldh_1_C"/>
    <property type="match status" value="1"/>
</dbReference>
<keyword evidence="4" id="KW-0560">Oxidoreductase</keyword>